<proteinExistence type="predicted"/>
<dbReference type="Proteomes" id="UP000177273">
    <property type="component" value="Unassembled WGS sequence"/>
</dbReference>
<feature type="transmembrane region" description="Helical" evidence="1">
    <location>
        <begin position="263"/>
        <end position="285"/>
    </location>
</feature>
<keyword evidence="1" id="KW-1133">Transmembrane helix</keyword>
<keyword evidence="1" id="KW-0472">Membrane</keyword>
<reference evidence="3" key="1">
    <citation type="submission" date="2016-09" db="EMBL/GenBank/DDBJ databases">
        <title>Draft genome sequence of a novel species of the family Streptococcaceae isolated from flowers.</title>
        <authorList>
            <person name="Chuah L.-O."/>
            <person name="Yap K.-P."/>
            <person name="Thong K.L."/>
            <person name="Liong M.T."/>
            <person name="Ahmad R."/>
            <person name="Rusul G."/>
        </authorList>
    </citation>
    <scope>NUCLEOTIDE SEQUENCE [LARGE SCALE GENOMIC DNA]</scope>
    <source>
        <strain evidence="3">HibF3</strain>
    </source>
</reference>
<feature type="transmembrane region" description="Helical" evidence="1">
    <location>
        <begin position="347"/>
        <end position="368"/>
    </location>
</feature>
<keyword evidence="3" id="KW-1185">Reference proteome</keyword>
<dbReference type="RefSeq" id="WP_070787111.1">
    <property type="nucleotide sequence ID" value="NZ_MKIQ01000003.1"/>
</dbReference>
<feature type="transmembrane region" description="Helical" evidence="1">
    <location>
        <begin position="156"/>
        <end position="175"/>
    </location>
</feature>
<evidence type="ECO:0008006" key="4">
    <source>
        <dbReference type="Google" id="ProtNLM"/>
    </source>
</evidence>
<dbReference type="OrthoDB" id="2329326at2"/>
<feature type="transmembrane region" description="Helical" evidence="1">
    <location>
        <begin position="83"/>
        <end position="108"/>
    </location>
</feature>
<feature type="transmembrane region" description="Helical" evidence="1">
    <location>
        <begin position="323"/>
        <end position="341"/>
    </location>
</feature>
<accession>A0A9Q5P0J6</accession>
<name>A0A9Q5P0J6_9LACT</name>
<evidence type="ECO:0000313" key="2">
    <source>
        <dbReference type="EMBL" id="OFI47713.1"/>
    </source>
</evidence>
<comment type="caution">
    <text evidence="2">The sequence shown here is derived from an EMBL/GenBank/DDBJ whole genome shotgun (WGS) entry which is preliminary data.</text>
</comment>
<feature type="transmembrane region" description="Helical" evidence="1">
    <location>
        <begin position="229"/>
        <end position="251"/>
    </location>
</feature>
<feature type="transmembrane region" description="Helical" evidence="1">
    <location>
        <begin position="187"/>
        <end position="205"/>
    </location>
</feature>
<keyword evidence="1" id="KW-0812">Transmembrane</keyword>
<dbReference type="EMBL" id="MKIQ01000003">
    <property type="protein sequence ID" value="OFI47713.1"/>
    <property type="molecule type" value="Genomic_DNA"/>
</dbReference>
<feature type="transmembrane region" description="Helical" evidence="1">
    <location>
        <begin position="297"/>
        <end position="316"/>
    </location>
</feature>
<gene>
    <name evidence="2" type="ORF">BG262_08410</name>
</gene>
<organism evidence="2 3">
    <name type="scientific">Floricoccus penangensis</name>
    <dbReference type="NCBI Taxonomy" id="1859475"/>
    <lineage>
        <taxon>Bacteria</taxon>
        <taxon>Bacillati</taxon>
        <taxon>Bacillota</taxon>
        <taxon>Bacilli</taxon>
        <taxon>Lactobacillales</taxon>
        <taxon>Streptococcaceae</taxon>
        <taxon>Floricoccus</taxon>
    </lineage>
</organism>
<feature type="transmembrane region" description="Helical" evidence="1">
    <location>
        <begin position="49"/>
        <end position="71"/>
    </location>
</feature>
<dbReference type="AlphaFoldDB" id="A0A9Q5P0J6"/>
<protein>
    <recommendedName>
        <fullName evidence="4">DUF998 domain-containing protein</fullName>
    </recommendedName>
</protein>
<evidence type="ECO:0000256" key="1">
    <source>
        <dbReference type="SAM" id="Phobius"/>
    </source>
</evidence>
<feature type="transmembrane region" description="Helical" evidence="1">
    <location>
        <begin position="120"/>
        <end position="144"/>
    </location>
</feature>
<sequence>MDKEEKYKFPVQLSALIKENSGKDIKLNEANGDFEFVEREINQEDSQKVSLRGFIIPSVITTIIFYLYFYYRDMIYIPMNGMISIGSAVTTLGVLSGVIVLLITFILIKNGKILAQSSTLYWRNFPAILVAFTVILFLSTFYLFDILDFMLPGLRFDLYTATFLFLIIVAVIDYLMIFTMLRLTPSILINILTIVIIGGVIGAMMTNRDREWWQYNFSYLGTFRAKNSWQFNLTLVLSGVLMISLVDYLYVSLTHKYKSKKLSILRWLLILVAINLGAVGAFPYRGGTIYAVIHNQVASNLVYLIIVLILALPILMPKLSKDFLYASYFIMGILVLIVFLFQGVHYFSLTVFELLAFFVAFIWLLMLFQYLQGLLIDKEDEKYIKIYFKEYDEEN</sequence>
<evidence type="ECO:0000313" key="3">
    <source>
        <dbReference type="Proteomes" id="UP000177273"/>
    </source>
</evidence>